<protein>
    <submittedName>
        <fullName evidence="1">Uncharacterized protein</fullName>
    </submittedName>
</protein>
<name>A0A7S2L142_9STRA</name>
<accession>A0A7S2L142</accession>
<reference evidence="1" key="1">
    <citation type="submission" date="2021-01" db="EMBL/GenBank/DDBJ databases">
        <authorList>
            <person name="Corre E."/>
            <person name="Pelletier E."/>
            <person name="Niang G."/>
            <person name="Scheremetjew M."/>
            <person name="Finn R."/>
            <person name="Kale V."/>
            <person name="Holt S."/>
            <person name="Cochrane G."/>
            <person name="Meng A."/>
            <person name="Brown T."/>
            <person name="Cohen L."/>
        </authorList>
    </citation>
    <scope>NUCLEOTIDE SEQUENCE</scope>
    <source>
        <strain evidence="1">SM1012Den-03</strain>
    </source>
</reference>
<dbReference type="AlphaFoldDB" id="A0A7S2L142"/>
<evidence type="ECO:0000313" key="1">
    <source>
        <dbReference type="EMBL" id="CAD9592187.1"/>
    </source>
</evidence>
<gene>
    <name evidence="1" type="ORF">SMAR0320_LOCUS7386</name>
</gene>
<sequence length="104" mass="11275">MSDAYSSALCMIRASIGSAFLFCSMSSAHSPFDNLICTAFHAASLDLSSMPLTHSFVDGFIRASFDAARWFTLCTMPHAHSSLDRKFCTSFRTACVALCSMLVA</sequence>
<organism evidence="1">
    <name type="scientific">Skeletonema marinoi</name>
    <dbReference type="NCBI Taxonomy" id="267567"/>
    <lineage>
        <taxon>Eukaryota</taxon>
        <taxon>Sar</taxon>
        <taxon>Stramenopiles</taxon>
        <taxon>Ochrophyta</taxon>
        <taxon>Bacillariophyta</taxon>
        <taxon>Coscinodiscophyceae</taxon>
        <taxon>Thalassiosirophycidae</taxon>
        <taxon>Thalassiosirales</taxon>
        <taxon>Skeletonemataceae</taxon>
        <taxon>Skeletonema</taxon>
        <taxon>Skeletonema marinoi-dohrnii complex</taxon>
    </lineage>
</organism>
<proteinExistence type="predicted"/>
<dbReference type="EMBL" id="HBGZ01010309">
    <property type="protein sequence ID" value="CAD9592187.1"/>
    <property type="molecule type" value="Transcribed_RNA"/>
</dbReference>